<dbReference type="AlphaFoldDB" id="A0A553HN78"/>
<dbReference type="GO" id="GO:0006508">
    <property type="term" value="P:proteolysis"/>
    <property type="evidence" value="ECO:0007669"/>
    <property type="project" value="InterPro"/>
</dbReference>
<name>A0A553HN78_9PEZI</name>
<dbReference type="SUPFAM" id="SSF55486">
    <property type="entry name" value="Metalloproteases ('zincins'), catalytic domain"/>
    <property type="match status" value="1"/>
</dbReference>
<evidence type="ECO:0000256" key="1">
    <source>
        <dbReference type="SAM" id="MobiDB-lite"/>
    </source>
</evidence>
<dbReference type="Proteomes" id="UP000319160">
    <property type="component" value="Unassembled WGS sequence"/>
</dbReference>
<comment type="caution">
    <text evidence="3">The sequence shown here is derived from an EMBL/GenBank/DDBJ whole genome shotgun (WGS) entry which is preliminary data.</text>
</comment>
<gene>
    <name evidence="3" type="ORF">FHL15_009804</name>
</gene>
<feature type="region of interest" description="Disordered" evidence="1">
    <location>
        <begin position="275"/>
        <end position="299"/>
    </location>
</feature>
<evidence type="ECO:0000313" key="3">
    <source>
        <dbReference type="EMBL" id="TRX89367.1"/>
    </source>
</evidence>
<dbReference type="SMART" id="SM00235">
    <property type="entry name" value="ZnMc"/>
    <property type="match status" value="1"/>
</dbReference>
<accession>A0A553HN78</accession>
<proteinExistence type="predicted"/>
<evidence type="ECO:0000259" key="2">
    <source>
        <dbReference type="SMART" id="SM00235"/>
    </source>
</evidence>
<dbReference type="GO" id="GO:0004222">
    <property type="term" value="F:metalloendopeptidase activity"/>
    <property type="evidence" value="ECO:0007669"/>
    <property type="project" value="InterPro"/>
</dbReference>
<dbReference type="STRING" id="2512241.A0A553HN78"/>
<dbReference type="InterPro" id="IPR006026">
    <property type="entry name" value="Peptidase_Metallo"/>
</dbReference>
<sequence>MESYKICTLVPAPPENDQSFSSQVEDWPEDRLHLGIVKSKTWPIGYTLKIKLMGGSDRIRQKVEEYAREWTKHANIRMAFVDNVADAEIRVTFKKGGSWSMAGKDCLTQKTGPTMNFGWFDDSTPDYELARTVYHEFGHALGCVHEHQNPINGIRWDEQKVYEYYAQSMGWDPNTVERNILIKYSRDATQFTNFDRNSIMLYHFPKELTLNGHFVHPNYVLSPTDIDFISRVYPWTISMPTPSPSIGRRQSRVSAWQGTNNPAQLRRSQRIAHLKAGKPTAQGGKSKNGPYLPSYDTGY</sequence>
<dbReference type="OrthoDB" id="291007at2759"/>
<organism evidence="3 4">
    <name type="scientific">Xylaria flabelliformis</name>
    <dbReference type="NCBI Taxonomy" id="2512241"/>
    <lineage>
        <taxon>Eukaryota</taxon>
        <taxon>Fungi</taxon>
        <taxon>Dikarya</taxon>
        <taxon>Ascomycota</taxon>
        <taxon>Pezizomycotina</taxon>
        <taxon>Sordariomycetes</taxon>
        <taxon>Xylariomycetidae</taxon>
        <taxon>Xylariales</taxon>
        <taxon>Xylariaceae</taxon>
        <taxon>Xylaria</taxon>
    </lineage>
</organism>
<feature type="domain" description="Peptidase metallopeptidase" evidence="2">
    <location>
        <begin position="38"/>
        <end position="167"/>
    </location>
</feature>
<keyword evidence="4" id="KW-1185">Reference proteome</keyword>
<protein>
    <recommendedName>
        <fullName evidence="2">Peptidase metallopeptidase domain-containing protein</fullName>
    </recommendedName>
</protein>
<dbReference type="InterPro" id="IPR001506">
    <property type="entry name" value="Peptidase_M12A"/>
</dbReference>
<dbReference type="EMBL" id="VFLP01000069">
    <property type="protein sequence ID" value="TRX89367.1"/>
    <property type="molecule type" value="Genomic_DNA"/>
</dbReference>
<dbReference type="Gene3D" id="3.40.390.10">
    <property type="entry name" value="Collagenase (Catalytic Domain)"/>
    <property type="match status" value="1"/>
</dbReference>
<dbReference type="Pfam" id="PF01400">
    <property type="entry name" value="Astacin"/>
    <property type="match status" value="1"/>
</dbReference>
<dbReference type="GO" id="GO:0008270">
    <property type="term" value="F:zinc ion binding"/>
    <property type="evidence" value="ECO:0007669"/>
    <property type="project" value="InterPro"/>
</dbReference>
<dbReference type="InterPro" id="IPR024079">
    <property type="entry name" value="MetalloPept_cat_dom_sf"/>
</dbReference>
<evidence type="ECO:0000313" key="4">
    <source>
        <dbReference type="Proteomes" id="UP000319160"/>
    </source>
</evidence>
<reference evidence="4" key="1">
    <citation type="submission" date="2019-06" db="EMBL/GenBank/DDBJ databases">
        <title>Draft genome sequence of the griseofulvin-producing fungus Xylaria cubensis strain G536.</title>
        <authorList>
            <person name="Mead M.E."/>
            <person name="Raja H.A."/>
            <person name="Steenwyk J.L."/>
            <person name="Knowles S.L."/>
            <person name="Oberlies N.H."/>
            <person name="Rokas A."/>
        </authorList>
    </citation>
    <scope>NUCLEOTIDE SEQUENCE [LARGE SCALE GENOMIC DNA]</scope>
    <source>
        <strain evidence="4">G536</strain>
    </source>
</reference>